<feature type="transmembrane region" description="Helical" evidence="7">
    <location>
        <begin position="67"/>
        <end position="88"/>
    </location>
</feature>
<reference evidence="9 10" key="1">
    <citation type="journal article" date="2015" name="Genome Biol.">
        <title>Comparative genomics of Steinernema reveals deeply conserved gene regulatory networks.</title>
        <authorList>
            <person name="Dillman A.R."/>
            <person name="Macchietto M."/>
            <person name="Porter C.F."/>
            <person name="Rogers A."/>
            <person name="Williams B."/>
            <person name="Antoshechkin I."/>
            <person name="Lee M.M."/>
            <person name="Goodwin Z."/>
            <person name="Lu X."/>
            <person name="Lewis E.E."/>
            <person name="Goodrich-Blair H."/>
            <person name="Stock S.P."/>
            <person name="Adams B.J."/>
            <person name="Sternberg P.W."/>
            <person name="Mortazavi A."/>
        </authorList>
    </citation>
    <scope>NUCLEOTIDE SEQUENCE [LARGE SCALE GENOMIC DNA]</scope>
    <source>
        <strain evidence="9 10">ALL</strain>
    </source>
</reference>
<evidence type="ECO:0000256" key="7">
    <source>
        <dbReference type="SAM" id="Phobius"/>
    </source>
</evidence>
<keyword evidence="6 7" id="KW-0472">Membrane</keyword>
<dbReference type="PROSITE" id="PS50939">
    <property type="entry name" value="CYTOCHROME_B561"/>
    <property type="match status" value="1"/>
</dbReference>
<accession>A0A4U5M1E7</accession>
<evidence type="ECO:0000256" key="1">
    <source>
        <dbReference type="ARBA" id="ARBA00004370"/>
    </source>
</evidence>
<dbReference type="Gene3D" id="1.20.120.1770">
    <property type="match status" value="1"/>
</dbReference>
<dbReference type="EMBL" id="AZBU02000010">
    <property type="protein sequence ID" value="TKR62123.1"/>
    <property type="molecule type" value="Genomic_DNA"/>
</dbReference>
<keyword evidence="10" id="KW-1185">Reference proteome</keyword>
<feature type="transmembrane region" description="Helical" evidence="7">
    <location>
        <begin position="184"/>
        <end position="205"/>
    </location>
</feature>
<organism evidence="9 10">
    <name type="scientific">Steinernema carpocapsae</name>
    <name type="common">Entomopathogenic nematode</name>
    <dbReference type="NCBI Taxonomy" id="34508"/>
    <lineage>
        <taxon>Eukaryota</taxon>
        <taxon>Metazoa</taxon>
        <taxon>Ecdysozoa</taxon>
        <taxon>Nematoda</taxon>
        <taxon>Chromadorea</taxon>
        <taxon>Rhabditida</taxon>
        <taxon>Tylenchina</taxon>
        <taxon>Panagrolaimomorpha</taxon>
        <taxon>Strongyloidoidea</taxon>
        <taxon>Steinernematidae</taxon>
        <taxon>Steinernema</taxon>
    </lineage>
</organism>
<evidence type="ECO:0000259" key="8">
    <source>
        <dbReference type="PROSITE" id="PS50939"/>
    </source>
</evidence>
<dbReference type="GO" id="GO:0016020">
    <property type="term" value="C:membrane"/>
    <property type="evidence" value="ECO:0007669"/>
    <property type="project" value="UniProtKB-SubCell"/>
</dbReference>
<dbReference type="PANTHER" id="PTHR23130:SF171">
    <property type="entry name" value="OS01G0895300 PROTEIN"/>
    <property type="match status" value="1"/>
</dbReference>
<gene>
    <name evidence="9" type="ORF">L596_026122</name>
</gene>
<feature type="transmembrane region" description="Helical" evidence="7">
    <location>
        <begin position="262"/>
        <end position="289"/>
    </location>
</feature>
<feature type="transmembrane region" description="Helical" evidence="7">
    <location>
        <begin position="147"/>
        <end position="164"/>
    </location>
</feature>
<evidence type="ECO:0000256" key="2">
    <source>
        <dbReference type="ARBA" id="ARBA00022448"/>
    </source>
</evidence>
<dbReference type="CDD" id="cd08760">
    <property type="entry name" value="Cyt_b561_FRRS1_like"/>
    <property type="match status" value="1"/>
</dbReference>
<dbReference type="PROSITE" id="PS51257">
    <property type="entry name" value="PROKAR_LIPOPROTEIN"/>
    <property type="match status" value="1"/>
</dbReference>
<dbReference type="Proteomes" id="UP000298663">
    <property type="component" value="Unassembled WGS sequence"/>
</dbReference>
<dbReference type="SMART" id="SM00665">
    <property type="entry name" value="B561"/>
    <property type="match status" value="1"/>
</dbReference>
<proteinExistence type="predicted"/>
<dbReference type="InterPro" id="IPR006593">
    <property type="entry name" value="Cyt_b561/ferric_Rdtase_TM"/>
</dbReference>
<feature type="transmembrane region" description="Helical" evidence="7">
    <location>
        <begin position="217"/>
        <end position="242"/>
    </location>
</feature>
<evidence type="ECO:0000256" key="5">
    <source>
        <dbReference type="ARBA" id="ARBA00022989"/>
    </source>
</evidence>
<name>A0A4U5M1E7_STECR</name>
<reference evidence="9 10" key="2">
    <citation type="journal article" date="2019" name="G3 (Bethesda)">
        <title>Hybrid Assembly of the Genome of the Entomopathogenic Nematode Steinernema carpocapsae Identifies the X-Chromosome.</title>
        <authorList>
            <person name="Serra L."/>
            <person name="Macchietto M."/>
            <person name="Macias-Munoz A."/>
            <person name="McGill C.J."/>
            <person name="Rodriguez I.M."/>
            <person name="Rodriguez B."/>
            <person name="Murad R."/>
            <person name="Mortazavi A."/>
        </authorList>
    </citation>
    <scope>NUCLEOTIDE SEQUENCE [LARGE SCALE GENOMIC DNA]</scope>
    <source>
        <strain evidence="9 10">ALL</strain>
    </source>
</reference>
<evidence type="ECO:0000256" key="6">
    <source>
        <dbReference type="ARBA" id="ARBA00023136"/>
    </source>
</evidence>
<evidence type="ECO:0000256" key="3">
    <source>
        <dbReference type="ARBA" id="ARBA00022692"/>
    </source>
</evidence>
<dbReference type="PANTHER" id="PTHR23130">
    <property type="entry name" value="CYTOCHROME B561 AND DOMON DOMAIN-CONTAINING PROTEIN"/>
    <property type="match status" value="1"/>
</dbReference>
<keyword evidence="5 7" id="KW-1133">Transmembrane helix</keyword>
<feature type="domain" description="Cytochrome b561" evidence="8">
    <location>
        <begin position="29"/>
        <end position="245"/>
    </location>
</feature>
<protein>
    <recommendedName>
        <fullName evidence="8">Cytochrome b561 domain-containing protein</fullName>
    </recommendedName>
</protein>
<feature type="transmembrane region" description="Helical" evidence="7">
    <location>
        <begin position="108"/>
        <end position="127"/>
    </location>
</feature>
<evidence type="ECO:0000313" key="10">
    <source>
        <dbReference type="Proteomes" id="UP000298663"/>
    </source>
</evidence>
<dbReference type="OrthoDB" id="2419613at2759"/>
<evidence type="ECO:0000256" key="4">
    <source>
        <dbReference type="ARBA" id="ARBA00022982"/>
    </source>
</evidence>
<keyword evidence="3 7" id="KW-0812">Transmembrane</keyword>
<sequence length="324" mass="35816">MKIKVKVTTWKDSRTGLERLTLFSCLSALSLACKMEAVLIQTNATHHAFHASSASEQWRSHLTSAHGILFIIAWFFFVPVAVAGSRYFRDTLTSYTPMGLRLWYHTHRTFNIIAVALMIAGLICILIAEDWKWTGPKIGGKHNTSAYACHAMFGIFSTVLGWLQPLNSLLRCGPQHALRPIFNWVHRSIGVIAWLFAAAAIMIVCKHFTWAFMDAKVALGAGSTVIGIVGVTVLLCEVISVMKKRRQHLDMELDNHKLHWATLLHLTIVGLAAVALMVLVTILCLLIGIRKAVMEAGSTVIEVESSDVDDMESSDVDKPVLGLV</sequence>
<evidence type="ECO:0000313" key="9">
    <source>
        <dbReference type="EMBL" id="TKR62123.1"/>
    </source>
</evidence>
<comment type="subcellular location">
    <subcellularLocation>
        <location evidence="1">Membrane</location>
    </subcellularLocation>
</comment>
<comment type="caution">
    <text evidence="9">The sequence shown here is derived from an EMBL/GenBank/DDBJ whole genome shotgun (WGS) entry which is preliminary data.</text>
</comment>
<dbReference type="AlphaFoldDB" id="A0A4U5M1E7"/>
<keyword evidence="2" id="KW-0813">Transport</keyword>
<keyword evidence="4" id="KW-0249">Electron transport</keyword>
<dbReference type="STRING" id="34508.A0A4U5M1E7"/>